<dbReference type="InterPro" id="IPR012349">
    <property type="entry name" value="Split_barrel_FMN-bd"/>
</dbReference>
<dbReference type="PANTHER" id="PTHR35802">
    <property type="entry name" value="PROTEASE SYNTHASE AND SPORULATION PROTEIN PAI 2"/>
    <property type="match status" value="1"/>
</dbReference>
<protein>
    <submittedName>
        <fullName evidence="1">PaiB family negative transcriptional regulator</fullName>
    </submittedName>
</protein>
<dbReference type="AlphaFoldDB" id="A0A4V1KQV2"/>
<dbReference type="PANTHER" id="PTHR35802:SF1">
    <property type="entry name" value="PROTEASE SYNTHASE AND SPORULATION PROTEIN PAI 2"/>
    <property type="match status" value="1"/>
</dbReference>
<organism evidence="1 2">
    <name type="scientific">Leeuwenhoekiella aequorea</name>
    <dbReference type="NCBI Taxonomy" id="283736"/>
    <lineage>
        <taxon>Bacteria</taxon>
        <taxon>Pseudomonadati</taxon>
        <taxon>Bacteroidota</taxon>
        <taxon>Flavobacteriia</taxon>
        <taxon>Flavobacteriales</taxon>
        <taxon>Flavobacteriaceae</taxon>
        <taxon>Leeuwenhoekiella</taxon>
    </lineage>
</organism>
<dbReference type="RefSeq" id="WP_128757680.1">
    <property type="nucleotide sequence ID" value="NZ_QOVM01000003.1"/>
</dbReference>
<dbReference type="InterPro" id="IPR007396">
    <property type="entry name" value="TR_PAI2-type"/>
</dbReference>
<proteinExistence type="predicted"/>
<dbReference type="EMBL" id="QOVM01000003">
    <property type="protein sequence ID" value="RXG22702.1"/>
    <property type="molecule type" value="Genomic_DNA"/>
</dbReference>
<gene>
    <name evidence="1" type="ORF">DSM00_1804</name>
</gene>
<dbReference type="SUPFAM" id="SSF50475">
    <property type="entry name" value="FMN-binding split barrel"/>
    <property type="match status" value="1"/>
</dbReference>
<evidence type="ECO:0000313" key="2">
    <source>
        <dbReference type="Proteomes" id="UP000289238"/>
    </source>
</evidence>
<sequence length="208" mass="23676">MAYPPSHHQESEFINIVETIKTFPLALIVTAKDDKLLLTHLPLLYKPDADSGSLLGHIDNANPQLSHLQEGSKVTLVFNGPDSYISPSIYTTPQLPTWNYIKIHLEGILIKLHSSEELKETMVELTQYLEGENQKFQLDSNDSRMEAFVKYVTGFEIKITSWEGKFKLSQDKNENDIQSAKGALTENYSSIMNNYIEAIYKNHKSKNK</sequence>
<dbReference type="Gene3D" id="2.30.110.10">
    <property type="entry name" value="Electron Transport, Fmn-binding Protein, Chain A"/>
    <property type="match status" value="1"/>
</dbReference>
<evidence type="ECO:0000313" key="1">
    <source>
        <dbReference type="EMBL" id="RXG22702.1"/>
    </source>
</evidence>
<reference evidence="1 2" key="1">
    <citation type="submission" date="2018-07" db="EMBL/GenBank/DDBJ databases">
        <title>Leeuwenhoekiella genomics.</title>
        <authorList>
            <person name="Tahon G."/>
            <person name="Willems A."/>
        </authorList>
    </citation>
    <scope>NUCLEOTIDE SEQUENCE [LARGE SCALE GENOMIC DNA]</scope>
    <source>
        <strain evidence="1 2">LMG 22550</strain>
    </source>
</reference>
<keyword evidence="2" id="KW-1185">Reference proteome</keyword>
<dbReference type="OrthoDB" id="9794948at2"/>
<accession>A0A4V1KQV2</accession>
<dbReference type="PIRSF" id="PIRSF010372">
    <property type="entry name" value="PaiB"/>
    <property type="match status" value="1"/>
</dbReference>
<dbReference type="Proteomes" id="UP000289238">
    <property type="component" value="Unassembled WGS sequence"/>
</dbReference>
<name>A0A4V1KQV2_9FLAO</name>
<comment type="caution">
    <text evidence="1">The sequence shown here is derived from an EMBL/GenBank/DDBJ whole genome shotgun (WGS) entry which is preliminary data.</text>
</comment>
<dbReference type="Pfam" id="PF04299">
    <property type="entry name" value="FMN_bind_2"/>
    <property type="match status" value="1"/>
</dbReference>